<keyword evidence="2" id="KW-1185">Reference proteome</keyword>
<evidence type="ECO:0000313" key="1">
    <source>
        <dbReference type="EMBL" id="MFC4402110.1"/>
    </source>
</evidence>
<evidence type="ECO:0000313" key="2">
    <source>
        <dbReference type="Proteomes" id="UP001595882"/>
    </source>
</evidence>
<dbReference type="InterPro" id="IPR012543">
    <property type="entry name" value="DUF1694"/>
</dbReference>
<dbReference type="PIRSF" id="PIRSF034303">
    <property type="entry name" value="DUF1694"/>
    <property type="match status" value="1"/>
</dbReference>
<name>A0ABV8WQH2_9BACI</name>
<organism evidence="1 2">
    <name type="scientific">Gracilibacillus xinjiangensis</name>
    <dbReference type="NCBI Taxonomy" id="1193282"/>
    <lineage>
        <taxon>Bacteria</taxon>
        <taxon>Bacillati</taxon>
        <taxon>Bacillota</taxon>
        <taxon>Bacilli</taxon>
        <taxon>Bacillales</taxon>
        <taxon>Bacillaceae</taxon>
        <taxon>Gracilibacillus</taxon>
    </lineage>
</organism>
<dbReference type="SUPFAM" id="SSF160515">
    <property type="entry name" value="YueI-like"/>
    <property type="match status" value="1"/>
</dbReference>
<proteinExistence type="predicted"/>
<comment type="caution">
    <text evidence="1">The sequence shown here is derived from an EMBL/GenBank/DDBJ whole genome shotgun (WGS) entry which is preliminary data.</text>
</comment>
<sequence>MSKKLDDYIQEGIYGQKEINPDERRAFLGSLRERVILVLKQSEVRGSKGLEELEKAIKLYPDAKILMNGDMNFRFFKPYRELANRLKVTYTSVTDRESTTDYGLVLTMDYAIDKEEIFLKEEKKAEGITKEKSWWKKLLGL</sequence>
<reference evidence="2" key="1">
    <citation type="journal article" date="2019" name="Int. J. Syst. Evol. Microbiol.">
        <title>The Global Catalogue of Microorganisms (GCM) 10K type strain sequencing project: providing services to taxonomists for standard genome sequencing and annotation.</title>
        <authorList>
            <consortium name="The Broad Institute Genomics Platform"/>
            <consortium name="The Broad Institute Genome Sequencing Center for Infectious Disease"/>
            <person name="Wu L."/>
            <person name="Ma J."/>
        </authorList>
    </citation>
    <scope>NUCLEOTIDE SEQUENCE [LARGE SCALE GENOMIC DNA]</scope>
    <source>
        <strain evidence="2">CCUG 37865</strain>
    </source>
</reference>
<gene>
    <name evidence="1" type="ORF">ACFOY7_03365</name>
</gene>
<dbReference type="InterPro" id="IPR029064">
    <property type="entry name" value="Ribosomal_eL30-like_sf"/>
</dbReference>
<dbReference type="Proteomes" id="UP001595882">
    <property type="component" value="Unassembled WGS sequence"/>
</dbReference>
<dbReference type="EMBL" id="JBHSDT010000003">
    <property type="protein sequence ID" value="MFC4402110.1"/>
    <property type="molecule type" value="Genomic_DNA"/>
</dbReference>
<accession>A0ABV8WQH2</accession>
<protein>
    <submittedName>
        <fullName evidence="1">YueI family protein</fullName>
    </submittedName>
</protein>
<dbReference type="Pfam" id="PF07997">
    <property type="entry name" value="DUF1694"/>
    <property type="match status" value="1"/>
</dbReference>
<dbReference type="Gene3D" id="3.30.1330.30">
    <property type="match status" value="1"/>
</dbReference>
<dbReference type="RefSeq" id="WP_390249380.1">
    <property type="nucleotide sequence ID" value="NZ_JBHSDT010000003.1"/>
</dbReference>